<gene>
    <name evidence="1" type="ORF">ACJIZ3_002204</name>
</gene>
<protein>
    <submittedName>
        <fullName evidence="1">Uncharacterized protein</fullName>
    </submittedName>
</protein>
<dbReference type="Proteomes" id="UP001634393">
    <property type="component" value="Unassembled WGS sequence"/>
</dbReference>
<evidence type="ECO:0000313" key="1">
    <source>
        <dbReference type="EMBL" id="KAL3844801.1"/>
    </source>
</evidence>
<organism evidence="1 2">
    <name type="scientific">Penstemon smallii</name>
    <dbReference type="NCBI Taxonomy" id="265156"/>
    <lineage>
        <taxon>Eukaryota</taxon>
        <taxon>Viridiplantae</taxon>
        <taxon>Streptophyta</taxon>
        <taxon>Embryophyta</taxon>
        <taxon>Tracheophyta</taxon>
        <taxon>Spermatophyta</taxon>
        <taxon>Magnoliopsida</taxon>
        <taxon>eudicotyledons</taxon>
        <taxon>Gunneridae</taxon>
        <taxon>Pentapetalae</taxon>
        <taxon>asterids</taxon>
        <taxon>lamiids</taxon>
        <taxon>Lamiales</taxon>
        <taxon>Plantaginaceae</taxon>
        <taxon>Cheloneae</taxon>
        <taxon>Penstemon</taxon>
    </lineage>
</organism>
<evidence type="ECO:0000313" key="2">
    <source>
        <dbReference type="Proteomes" id="UP001634393"/>
    </source>
</evidence>
<proteinExistence type="predicted"/>
<name>A0ABD3U7N0_9LAMI</name>
<comment type="caution">
    <text evidence="1">The sequence shown here is derived from an EMBL/GenBank/DDBJ whole genome shotgun (WGS) entry which is preliminary data.</text>
</comment>
<reference evidence="1 2" key="1">
    <citation type="submission" date="2024-12" db="EMBL/GenBank/DDBJ databases">
        <title>The unique morphological basis and parallel evolutionary history of personate flowers in Penstemon.</title>
        <authorList>
            <person name="Depatie T.H."/>
            <person name="Wessinger C.A."/>
        </authorList>
    </citation>
    <scope>NUCLEOTIDE SEQUENCE [LARGE SCALE GENOMIC DNA]</scope>
    <source>
        <strain evidence="1">WTNN_2</strain>
        <tissue evidence="1">Leaf</tissue>
    </source>
</reference>
<sequence length="321" mass="36977">MDMEMDQFLLKFLSSAAHPTHGDSLPSFHVLERMDSEDNLLYERNDSEYDGENIFQHLKFDFLNAYLNDNLAKYIVKRREKRQTVMTMLESCMPPQFLTTLHKLCMEKLKKEKERPGRNRRFFSLILIQTPERYVKEVVEEHVLGCDTKTQDDEFVSLGDDKDNMSYGTQSFKRSQDFTSNLSAEMVGQELFDVRCPIELKFDNCTVDFGPKELYEWSEPTLEEENEANGTGFIKQSVIGLKNGEAVELNLSSDGLICDIGNIVLKKEGMLVEICFFIDAEADFPHLHSIPQRFPLGGGIAFARSRLDDFFSGDPWKKRDG</sequence>
<keyword evidence="2" id="KW-1185">Reference proteome</keyword>
<dbReference type="EMBL" id="JBJXBP010000002">
    <property type="protein sequence ID" value="KAL3844801.1"/>
    <property type="molecule type" value="Genomic_DNA"/>
</dbReference>
<accession>A0ABD3U7N0</accession>
<dbReference type="AlphaFoldDB" id="A0ABD3U7N0"/>